<keyword evidence="3" id="KW-1185">Reference proteome</keyword>
<dbReference type="OrthoDB" id="2329191at2"/>
<dbReference type="InterPro" id="IPR009057">
    <property type="entry name" value="Homeodomain-like_sf"/>
</dbReference>
<dbReference type="EMBL" id="VDFO01000004">
    <property type="protein sequence ID" value="MQS96592.1"/>
    <property type="molecule type" value="Genomic_DNA"/>
</dbReference>
<evidence type="ECO:0000313" key="2">
    <source>
        <dbReference type="EMBL" id="MQS96592.1"/>
    </source>
</evidence>
<dbReference type="Gene3D" id="1.10.10.60">
    <property type="entry name" value="Homeodomain-like"/>
    <property type="match status" value="1"/>
</dbReference>
<dbReference type="RefSeq" id="WP_153385672.1">
    <property type="nucleotide sequence ID" value="NZ_VDFO01000004.1"/>
</dbReference>
<dbReference type="EMBL" id="VDFP01000014">
    <property type="protein sequence ID" value="MQS76278.1"/>
    <property type="molecule type" value="Genomic_DNA"/>
</dbReference>
<proteinExistence type="predicted"/>
<dbReference type="Gene3D" id="1.10.357.10">
    <property type="entry name" value="Tetracycline Repressor, domain 2"/>
    <property type="match status" value="1"/>
</dbReference>
<dbReference type="AlphaFoldDB" id="A0A5P0ZQ01"/>
<evidence type="ECO:0000313" key="1">
    <source>
        <dbReference type="EMBL" id="MQS76278.1"/>
    </source>
</evidence>
<gene>
    <name evidence="2" type="ORF">FHL05_01635</name>
    <name evidence="1" type="ORF">FHL06_07765</name>
</gene>
<comment type="caution">
    <text evidence="1">The sequence shown here is derived from an EMBL/GenBank/DDBJ whole genome shotgun (WGS) entry which is preliminary data.</text>
</comment>
<evidence type="ECO:0000313" key="3">
    <source>
        <dbReference type="Proteomes" id="UP000371423"/>
    </source>
</evidence>
<protein>
    <submittedName>
        <fullName evidence="1">TetR/AcrR family transcriptional regulator</fullName>
    </submittedName>
</protein>
<organism evidence="1 4">
    <name type="scientific">Companilactobacillus halodurans</name>
    <dbReference type="NCBI Taxonomy" id="2584183"/>
    <lineage>
        <taxon>Bacteria</taxon>
        <taxon>Bacillati</taxon>
        <taxon>Bacillota</taxon>
        <taxon>Bacilli</taxon>
        <taxon>Lactobacillales</taxon>
        <taxon>Lactobacillaceae</taxon>
        <taxon>Companilactobacillus</taxon>
    </lineage>
</organism>
<dbReference type="Proteomes" id="UP000371423">
    <property type="component" value="Unassembled WGS sequence"/>
</dbReference>
<dbReference type="Proteomes" id="UP000414364">
    <property type="component" value="Unassembled WGS sequence"/>
</dbReference>
<evidence type="ECO:0000313" key="4">
    <source>
        <dbReference type="Proteomes" id="UP000414364"/>
    </source>
</evidence>
<name>A0A5P0ZQ01_9LACO</name>
<dbReference type="SUPFAM" id="SSF46689">
    <property type="entry name" value="Homeodomain-like"/>
    <property type="match status" value="1"/>
</dbReference>
<sequence>MTTRILSKEKIVLAAVDLINHQENLTFTRLSRILGTRSQALYNYFPDVMAIRIGVAIHFYNDLYQRLQADLLGLSGKEAIKAFNKIFVQYSLSHYPVAQQVIAIPAGKLHNDDLDAAILKIRNIGLKLLKPLVPDKKSRLVISRMLRNLIIGEIVHIGNGRFDNKTISAADSFDQMLNIALSTI</sequence>
<accession>A0A5P0ZQ01</accession>
<reference evidence="3 4" key="1">
    <citation type="journal article" date="2019" name="Syst. Appl. Microbiol.">
        <title>Polyphasic characterization of two novel Lactobacillus spp. isolated from blown salami packages: Description of Lactobacillus halodurans sp. nov. and Lactobacillus salsicarnum sp. nov.</title>
        <authorList>
            <person name="Schuster J.A."/>
            <person name="Klingl A."/>
            <person name="Vogel R.F."/>
            <person name="Ehrmann M.A."/>
        </authorList>
    </citation>
    <scope>NUCLEOTIDE SEQUENCE [LARGE SCALE GENOMIC DNA]</scope>
    <source>
        <strain evidence="2 3">TMW 1.1920</strain>
        <strain evidence="1 4">TMW 1.2172</strain>
    </source>
</reference>